<dbReference type="EMBL" id="CAJOBE010003221">
    <property type="protein sequence ID" value="CAF3867918.1"/>
    <property type="molecule type" value="Genomic_DNA"/>
</dbReference>
<name>A0A819FQ36_9BILA</name>
<dbReference type="Proteomes" id="UP000663874">
    <property type="component" value="Unassembled WGS sequence"/>
</dbReference>
<organism evidence="1 3">
    <name type="scientific">Rotaria sordida</name>
    <dbReference type="NCBI Taxonomy" id="392033"/>
    <lineage>
        <taxon>Eukaryota</taxon>
        <taxon>Metazoa</taxon>
        <taxon>Spiralia</taxon>
        <taxon>Gnathifera</taxon>
        <taxon>Rotifera</taxon>
        <taxon>Eurotatoria</taxon>
        <taxon>Bdelloidea</taxon>
        <taxon>Philodinida</taxon>
        <taxon>Philodinidae</taxon>
        <taxon>Rotaria</taxon>
    </lineage>
</organism>
<dbReference type="Gene3D" id="3.40.50.300">
    <property type="entry name" value="P-loop containing nucleotide triphosphate hydrolases"/>
    <property type="match status" value="1"/>
</dbReference>
<dbReference type="PANTHER" id="PTHR32046:SF11">
    <property type="entry name" value="IMMUNE-ASSOCIATED NUCLEOTIDE-BINDING PROTEIN 10-LIKE"/>
    <property type="match status" value="1"/>
</dbReference>
<dbReference type="AlphaFoldDB" id="A0A819FQ36"/>
<protein>
    <recommendedName>
        <fullName evidence="4">G domain-containing protein</fullName>
    </recommendedName>
</protein>
<reference evidence="1" key="1">
    <citation type="submission" date="2021-02" db="EMBL/GenBank/DDBJ databases">
        <authorList>
            <person name="Nowell W R."/>
        </authorList>
    </citation>
    <scope>NUCLEOTIDE SEQUENCE</scope>
</reference>
<proteinExistence type="predicted"/>
<dbReference type="SUPFAM" id="SSF52540">
    <property type="entry name" value="P-loop containing nucleoside triphosphate hydrolases"/>
    <property type="match status" value="1"/>
</dbReference>
<feature type="non-terminal residue" evidence="1">
    <location>
        <position position="1"/>
    </location>
</feature>
<evidence type="ECO:0000313" key="2">
    <source>
        <dbReference type="EMBL" id="CAF3953556.1"/>
    </source>
</evidence>
<accession>A0A819FQ36</accession>
<gene>
    <name evidence="1" type="ORF">FNK824_LOCUS18840</name>
    <name evidence="2" type="ORF">OTI717_LOCUS26512</name>
</gene>
<dbReference type="InterPro" id="IPR027417">
    <property type="entry name" value="P-loop_NTPase"/>
</dbReference>
<dbReference type="Proteomes" id="UP000663823">
    <property type="component" value="Unassembled WGS sequence"/>
</dbReference>
<evidence type="ECO:0000313" key="3">
    <source>
        <dbReference type="Proteomes" id="UP000663874"/>
    </source>
</evidence>
<dbReference type="EMBL" id="CAJOAX010005591">
    <property type="protein sequence ID" value="CAF3953556.1"/>
    <property type="molecule type" value="Genomic_DNA"/>
</dbReference>
<sequence>MARRYKISAIQACRNNNPSTDINILLLEQKGIGKTTFINGLANYLCNDTLEDAARDQMQLIIQSSFSFNFEEKIIYIGESNEHEYFNENSLFLIGEKNFRIIDTLGIEDTRSLEQVCILLKPNKERLTILFRFCVNELLRHLYTNNEPFRYLALRRHEIQLNEEQKLSYQKSWNHTIQQYSNLMAFVVPRPLHAVCNTLSLNEAEQLVRKLTCPIIETTRLIEQNLQLAKKNSKDISKNPELARKGLPQKDGKSEHLKYSTTICTNKKCCRTVIVNNETKIEPLSKYHE</sequence>
<dbReference type="PANTHER" id="PTHR32046">
    <property type="entry name" value="G DOMAIN-CONTAINING PROTEIN"/>
    <property type="match status" value="1"/>
</dbReference>
<evidence type="ECO:0008006" key="4">
    <source>
        <dbReference type="Google" id="ProtNLM"/>
    </source>
</evidence>
<evidence type="ECO:0000313" key="1">
    <source>
        <dbReference type="EMBL" id="CAF3867918.1"/>
    </source>
</evidence>
<comment type="caution">
    <text evidence="1">The sequence shown here is derived from an EMBL/GenBank/DDBJ whole genome shotgun (WGS) entry which is preliminary data.</text>
</comment>